<evidence type="ECO:0000256" key="12">
    <source>
        <dbReference type="ARBA" id="ARBA00022695"/>
    </source>
</evidence>
<evidence type="ECO:0000256" key="23">
    <source>
        <dbReference type="ARBA" id="ARBA00033406"/>
    </source>
</evidence>
<evidence type="ECO:0000256" key="6">
    <source>
        <dbReference type="ARBA" id="ARBA00012487"/>
    </source>
</evidence>
<evidence type="ECO:0000256" key="20">
    <source>
        <dbReference type="ARBA" id="ARBA00032253"/>
    </source>
</evidence>
<evidence type="ECO:0000256" key="19">
    <source>
        <dbReference type="ARBA" id="ARBA00031825"/>
    </source>
</evidence>
<evidence type="ECO:0000256" key="4">
    <source>
        <dbReference type="ARBA" id="ARBA00005189"/>
    </source>
</evidence>
<comment type="similarity">
    <text evidence="5">Belongs to the CDS family.</text>
</comment>
<proteinExistence type="inferred from homology"/>
<comment type="caution">
    <text evidence="25">The sequence shown here is derived from an EMBL/GenBank/DDBJ whole genome shotgun (WGS) entry which is preliminary data.</text>
</comment>
<protein>
    <recommendedName>
        <fullName evidence="7">Phosphatidate cytidylyltransferase</fullName>
        <ecNumber evidence="6">2.7.7.41</ecNumber>
    </recommendedName>
    <alternativeName>
        <fullName evidence="20">CDP-DAG synthase</fullName>
    </alternativeName>
    <alternativeName>
        <fullName evidence="22">CDP-DG synthase</fullName>
    </alternativeName>
    <alternativeName>
        <fullName evidence="18">CDP-diacylglycerol synthase</fullName>
    </alternativeName>
    <alternativeName>
        <fullName evidence="21">CDP-diglyceride pyrophosphorylase</fullName>
    </alternativeName>
    <alternativeName>
        <fullName evidence="23">CDP-diglyceride synthase</fullName>
    </alternativeName>
    <alternativeName>
        <fullName evidence="19">CTP:phosphatidate cytidylyltransferase</fullName>
    </alternativeName>
</protein>
<feature type="transmembrane region" description="Helical" evidence="24">
    <location>
        <begin position="126"/>
        <end position="147"/>
    </location>
</feature>
<keyword evidence="12 25" id="KW-0548">Nucleotidyltransferase</keyword>
<dbReference type="EMBL" id="JABZFG010000007">
    <property type="protein sequence ID" value="MBW0602765.1"/>
    <property type="molecule type" value="Genomic_DNA"/>
</dbReference>
<sequence length="330" mass="37530">MKFTDKSFIKNRLIPGIVFLLVTLIVLTLVILFNNPNILSVDNTFKTIIKILCFAVFAAFGGFIFYEFISSFHLKKIESIFLAILMLITLIFPFHYFMIGIVHNISSNDKEFIKMENVAFVVVTDYYSILIWVFTSLCFFVMKIFSVDNPDYRSILLKSFIFLAVSYLLMISSKILIYSVYSEYQYFILFVVVSFVTDTGGYIGGSLFGGKIIKKKLAPKISPKKTWEGAIVGFILSAIVISILIYSLGLFQLHDTTKLTAKIIQNFFRILLVILLPIAAIIGDLIFSCIKRLNNIKDFSKILRGHGGFLDRFDSLSLITFVGFTILLLI</sequence>
<evidence type="ECO:0000256" key="1">
    <source>
        <dbReference type="ARBA" id="ARBA00001698"/>
    </source>
</evidence>
<dbReference type="RefSeq" id="WP_218675200.1">
    <property type="nucleotide sequence ID" value="NZ_JABZFC010000001.1"/>
</dbReference>
<evidence type="ECO:0000256" key="21">
    <source>
        <dbReference type="ARBA" id="ARBA00032396"/>
    </source>
</evidence>
<evidence type="ECO:0000256" key="24">
    <source>
        <dbReference type="SAM" id="Phobius"/>
    </source>
</evidence>
<comment type="pathway">
    <text evidence="4">Lipid metabolism.</text>
</comment>
<comment type="pathway">
    <text evidence="3">Phospholipid metabolism; CDP-diacylglycerol biosynthesis; CDP-diacylglycerol from sn-glycerol 3-phosphate: step 3/3.</text>
</comment>
<evidence type="ECO:0000256" key="11">
    <source>
        <dbReference type="ARBA" id="ARBA00022692"/>
    </source>
</evidence>
<gene>
    <name evidence="25" type="ORF">MADP07_00498</name>
</gene>
<evidence type="ECO:0000256" key="22">
    <source>
        <dbReference type="ARBA" id="ARBA00032743"/>
    </source>
</evidence>
<keyword evidence="10" id="KW-0808">Transferase</keyword>
<keyword evidence="15 24" id="KW-0472">Membrane</keyword>
<dbReference type="GO" id="GO:0005886">
    <property type="term" value="C:plasma membrane"/>
    <property type="evidence" value="ECO:0007669"/>
    <property type="project" value="UniProtKB-SubCell"/>
</dbReference>
<evidence type="ECO:0000256" key="13">
    <source>
        <dbReference type="ARBA" id="ARBA00022989"/>
    </source>
</evidence>
<dbReference type="PANTHER" id="PTHR46382:SF1">
    <property type="entry name" value="PHOSPHATIDATE CYTIDYLYLTRANSFERASE"/>
    <property type="match status" value="1"/>
</dbReference>
<feature type="transmembrane region" description="Helical" evidence="24">
    <location>
        <begin position="81"/>
        <end position="106"/>
    </location>
</feature>
<evidence type="ECO:0000256" key="15">
    <source>
        <dbReference type="ARBA" id="ARBA00023136"/>
    </source>
</evidence>
<evidence type="ECO:0000313" key="25">
    <source>
        <dbReference type="EMBL" id="MBW0602765.1"/>
    </source>
</evidence>
<accession>A0A9Q3LA93</accession>
<evidence type="ECO:0000256" key="7">
    <source>
        <dbReference type="ARBA" id="ARBA00019373"/>
    </source>
</evidence>
<keyword evidence="9" id="KW-0444">Lipid biosynthesis</keyword>
<keyword evidence="17" id="KW-1208">Phospholipid metabolism</keyword>
<keyword evidence="14" id="KW-0443">Lipid metabolism</keyword>
<keyword evidence="16" id="KW-0594">Phospholipid biosynthesis</keyword>
<evidence type="ECO:0000256" key="3">
    <source>
        <dbReference type="ARBA" id="ARBA00005119"/>
    </source>
</evidence>
<dbReference type="EC" id="2.7.7.41" evidence="6"/>
<name>A0A9Q3LA93_9BACT</name>
<comment type="subcellular location">
    <subcellularLocation>
        <location evidence="2">Cell membrane</location>
        <topology evidence="2">Multi-pass membrane protein</topology>
    </subcellularLocation>
</comment>
<evidence type="ECO:0000256" key="5">
    <source>
        <dbReference type="ARBA" id="ARBA00010185"/>
    </source>
</evidence>
<evidence type="ECO:0000256" key="10">
    <source>
        <dbReference type="ARBA" id="ARBA00022679"/>
    </source>
</evidence>
<evidence type="ECO:0000256" key="18">
    <source>
        <dbReference type="ARBA" id="ARBA00029893"/>
    </source>
</evidence>
<evidence type="ECO:0000256" key="14">
    <source>
        <dbReference type="ARBA" id="ARBA00023098"/>
    </source>
</evidence>
<dbReference type="GO" id="GO:0016024">
    <property type="term" value="P:CDP-diacylglycerol biosynthetic process"/>
    <property type="evidence" value="ECO:0007669"/>
    <property type="project" value="TreeGrafter"/>
</dbReference>
<dbReference type="PANTHER" id="PTHR46382">
    <property type="entry name" value="PHOSPHATIDATE CYTIDYLYLTRANSFERASE"/>
    <property type="match status" value="1"/>
</dbReference>
<feature type="transmembrane region" description="Helical" evidence="24">
    <location>
        <begin position="12"/>
        <end position="33"/>
    </location>
</feature>
<dbReference type="Proteomes" id="UP000746160">
    <property type="component" value="Unassembled WGS sequence"/>
</dbReference>
<feature type="transmembrane region" description="Helical" evidence="24">
    <location>
        <begin position="48"/>
        <end position="69"/>
    </location>
</feature>
<dbReference type="GO" id="GO:0004605">
    <property type="term" value="F:phosphatidate cytidylyltransferase activity"/>
    <property type="evidence" value="ECO:0007669"/>
    <property type="project" value="UniProtKB-EC"/>
</dbReference>
<keyword evidence="8" id="KW-1003">Cell membrane</keyword>
<evidence type="ECO:0000256" key="8">
    <source>
        <dbReference type="ARBA" id="ARBA00022475"/>
    </source>
</evidence>
<feature type="transmembrane region" description="Helical" evidence="24">
    <location>
        <begin position="187"/>
        <end position="208"/>
    </location>
</feature>
<evidence type="ECO:0000256" key="2">
    <source>
        <dbReference type="ARBA" id="ARBA00004651"/>
    </source>
</evidence>
<evidence type="ECO:0000313" key="26">
    <source>
        <dbReference type="Proteomes" id="UP000746160"/>
    </source>
</evidence>
<reference evidence="25" key="1">
    <citation type="journal article" date="2021" name="Genes Genomics">
        <title>Comparative genomic analysis of Mycoplasma anatis strains.</title>
        <authorList>
            <person name="Zhou Q."/>
            <person name="Mai K."/>
            <person name="Yang D."/>
            <person name="Liu J."/>
            <person name="Yan Z."/>
            <person name="Luo C."/>
            <person name="Tan Y."/>
            <person name="Cao S."/>
            <person name="Zhou Q."/>
            <person name="Chen L."/>
            <person name="Chen F."/>
        </authorList>
    </citation>
    <scope>NUCLEOTIDE SEQUENCE</scope>
    <source>
        <strain evidence="25">DP07</strain>
    </source>
</reference>
<evidence type="ECO:0000256" key="17">
    <source>
        <dbReference type="ARBA" id="ARBA00023264"/>
    </source>
</evidence>
<evidence type="ECO:0000256" key="16">
    <source>
        <dbReference type="ARBA" id="ARBA00023209"/>
    </source>
</evidence>
<comment type="catalytic activity">
    <reaction evidence="1">
        <text>a 1,2-diacyl-sn-glycero-3-phosphate + CTP + H(+) = a CDP-1,2-diacyl-sn-glycerol + diphosphate</text>
        <dbReference type="Rhea" id="RHEA:16229"/>
        <dbReference type="ChEBI" id="CHEBI:15378"/>
        <dbReference type="ChEBI" id="CHEBI:33019"/>
        <dbReference type="ChEBI" id="CHEBI:37563"/>
        <dbReference type="ChEBI" id="CHEBI:58332"/>
        <dbReference type="ChEBI" id="CHEBI:58608"/>
        <dbReference type="EC" id="2.7.7.41"/>
    </reaction>
</comment>
<dbReference type="AlphaFoldDB" id="A0A9Q3LA93"/>
<feature type="transmembrane region" description="Helical" evidence="24">
    <location>
        <begin position="229"/>
        <end position="248"/>
    </location>
</feature>
<evidence type="ECO:0000256" key="9">
    <source>
        <dbReference type="ARBA" id="ARBA00022516"/>
    </source>
</evidence>
<organism evidence="25 26">
    <name type="scientific">Mycoplasmopsis anatis</name>
    <dbReference type="NCBI Taxonomy" id="171279"/>
    <lineage>
        <taxon>Bacteria</taxon>
        <taxon>Bacillati</taxon>
        <taxon>Mycoplasmatota</taxon>
        <taxon>Mycoplasmoidales</taxon>
        <taxon>Metamycoplasmataceae</taxon>
        <taxon>Mycoplasmopsis</taxon>
    </lineage>
</organism>
<keyword evidence="13 24" id="KW-1133">Transmembrane helix</keyword>
<feature type="transmembrane region" description="Helical" evidence="24">
    <location>
        <begin position="159"/>
        <end position="181"/>
    </location>
</feature>
<keyword evidence="11 24" id="KW-0812">Transmembrane</keyword>
<dbReference type="Pfam" id="PF01148">
    <property type="entry name" value="CTP_transf_1"/>
    <property type="match status" value="1"/>
</dbReference>
<feature type="transmembrane region" description="Helical" evidence="24">
    <location>
        <begin position="268"/>
        <end position="288"/>
    </location>
</feature>